<dbReference type="InterPro" id="IPR038084">
    <property type="entry name" value="PduO/GlcC-like_sf"/>
</dbReference>
<dbReference type="Proteomes" id="UP000003490">
    <property type="component" value="Unassembled WGS sequence"/>
</dbReference>
<evidence type="ECO:0000313" key="4">
    <source>
        <dbReference type="Proteomes" id="UP000220611"/>
    </source>
</evidence>
<dbReference type="Gene3D" id="3.30.450.150">
    <property type="entry name" value="Haem-degrading domain"/>
    <property type="match status" value="1"/>
</dbReference>
<dbReference type="eggNOG" id="COG4702">
    <property type="taxonomic scope" value="Bacteria"/>
</dbReference>
<protein>
    <submittedName>
        <fullName evidence="1">Uncharacterized protein</fullName>
    </submittedName>
</protein>
<dbReference type="InterPro" id="IPR005624">
    <property type="entry name" value="PduO/GlcC-like"/>
</dbReference>
<name>A7VW54_9FIRM</name>
<sequence length="155" mass="16915">MNDILRMVTKQEELLRFDSFSNDDAFALGCLLVKHGKKFGPAAVEVSINGLALFRNFPNGTNQENGVWLAAKRNLVNARGRSSYGSFLEAQKQGKTLTDWKMLPETEYALCGGGFPIRLKNGALIGTACVSGLPHELDHQTLVDGISEFLGVTVE</sequence>
<dbReference type="SUPFAM" id="SSF143744">
    <property type="entry name" value="GlcG-like"/>
    <property type="match status" value="1"/>
</dbReference>
<dbReference type="EMBL" id="NOXF01000001">
    <property type="protein sequence ID" value="PEQ26021.1"/>
    <property type="molecule type" value="Genomic_DNA"/>
</dbReference>
<dbReference type="HOGENOM" id="CLU_101036_2_0_9"/>
<dbReference type="EMBL" id="ABCB02000020">
    <property type="protein sequence ID" value="EDO60001.1"/>
    <property type="molecule type" value="Genomic_DNA"/>
</dbReference>
<gene>
    <name evidence="2" type="ORF">CH238_03260</name>
    <name evidence="1" type="ORF">CLOLEP_02818</name>
</gene>
<dbReference type="InterPro" id="IPR010371">
    <property type="entry name" value="YBR137W-like"/>
</dbReference>
<organism evidence="1 3">
    <name type="scientific">[Clostridium] leptum DSM 753</name>
    <dbReference type="NCBI Taxonomy" id="428125"/>
    <lineage>
        <taxon>Bacteria</taxon>
        <taxon>Bacillati</taxon>
        <taxon>Bacillota</taxon>
        <taxon>Clostridia</taxon>
        <taxon>Eubacteriales</taxon>
        <taxon>Oscillospiraceae</taxon>
        <taxon>Oscillospiraceae incertae sedis</taxon>
    </lineage>
</organism>
<evidence type="ECO:0000313" key="3">
    <source>
        <dbReference type="Proteomes" id="UP000003490"/>
    </source>
</evidence>
<proteinExistence type="predicted"/>
<dbReference type="PANTHER" id="PTHR28255:SF1">
    <property type="entry name" value="UPF0303 PROTEIN YBR137W"/>
    <property type="match status" value="1"/>
</dbReference>
<reference evidence="1 3" key="1">
    <citation type="submission" date="2007-08" db="EMBL/GenBank/DDBJ databases">
        <title>Draft genome sequence of Clostridium leptum (DSM 753).</title>
        <authorList>
            <person name="Sudarsanam P."/>
            <person name="Ley R."/>
            <person name="Guruge J."/>
            <person name="Turnbaugh P.J."/>
            <person name="Mahowald M."/>
            <person name="Liep D."/>
            <person name="Gordon J."/>
        </authorList>
    </citation>
    <scope>NUCLEOTIDE SEQUENCE [LARGE SCALE GENOMIC DNA]</scope>
    <source>
        <strain evidence="1 3">DSM 753</strain>
    </source>
</reference>
<dbReference type="OrthoDB" id="9815315at2"/>
<accession>A7VW54</accession>
<comment type="caution">
    <text evidence="1">The sequence shown here is derived from an EMBL/GenBank/DDBJ whole genome shotgun (WGS) entry which is preliminary data.</text>
</comment>
<evidence type="ECO:0000313" key="1">
    <source>
        <dbReference type="EMBL" id="EDO60001.1"/>
    </source>
</evidence>
<dbReference type="PANTHER" id="PTHR28255">
    <property type="match status" value="1"/>
</dbReference>
<reference evidence="2 4" key="3">
    <citation type="submission" date="2017-07" db="EMBL/GenBank/DDBJ databases">
        <title>Prevalence of linear plasmids in Cutibacterium (Propionibacterium) acnes isolates obtained from prostatic tissue.</title>
        <authorList>
            <person name="Davidsson S."/>
            <person name="Carlsson J."/>
            <person name="Molling P."/>
            <person name="Andren O."/>
            <person name="Andersson S.-O."/>
            <person name="Brzuszkiewicz E."/>
            <person name="Poehlein A."/>
            <person name="Al-Zeer M."/>
            <person name="Brinkmann V."/>
            <person name="Scavenius C."/>
            <person name="Nazipi S."/>
            <person name="Soderquist B."/>
            <person name="Bruggemann H."/>
        </authorList>
    </citation>
    <scope>NUCLEOTIDE SEQUENCE [LARGE SCALE GENOMIC DNA]</scope>
    <source>
        <strain evidence="2 4">DSM 753</strain>
    </source>
</reference>
<dbReference type="AlphaFoldDB" id="A7VW54"/>
<dbReference type="Pfam" id="PF03928">
    <property type="entry name" value="HbpS-like"/>
    <property type="match status" value="1"/>
</dbReference>
<reference evidence="1 3" key="2">
    <citation type="submission" date="2007-08" db="EMBL/GenBank/DDBJ databases">
        <authorList>
            <person name="Fulton L."/>
            <person name="Clifton S."/>
            <person name="Fulton B."/>
            <person name="Xu J."/>
            <person name="Minx P."/>
            <person name="Pepin K.H."/>
            <person name="Johnson M."/>
            <person name="Thiruvilangam P."/>
            <person name="Bhonagiri V."/>
            <person name="Nash W.E."/>
            <person name="Wang C."/>
            <person name="Mardis E.R."/>
            <person name="Wilson R.K."/>
        </authorList>
    </citation>
    <scope>NUCLEOTIDE SEQUENCE [LARGE SCALE GENOMIC DNA]</scope>
    <source>
        <strain evidence="1 3">DSM 753</strain>
    </source>
</reference>
<evidence type="ECO:0000313" key="2">
    <source>
        <dbReference type="EMBL" id="PEQ26021.1"/>
    </source>
</evidence>
<keyword evidence="4" id="KW-1185">Reference proteome</keyword>
<dbReference type="Proteomes" id="UP000220611">
    <property type="component" value="Unassembled WGS sequence"/>
</dbReference>